<protein>
    <submittedName>
        <fullName evidence="3">ABC transporter permease subunit</fullName>
    </submittedName>
    <submittedName>
        <fullName evidence="4">Uncharacterized protein conserved in bacteria</fullName>
    </submittedName>
</protein>
<reference evidence="4 5" key="1">
    <citation type="submission" date="2018-06" db="EMBL/GenBank/DDBJ databases">
        <authorList>
            <consortium name="Pathogen Informatics"/>
            <person name="Doyle S."/>
        </authorList>
    </citation>
    <scope>NUCLEOTIDE SEQUENCE [LARGE SCALE GENOMIC DNA]</scope>
    <source>
        <strain evidence="4 5">NCTC11819</strain>
    </source>
</reference>
<evidence type="ECO:0000313" key="7">
    <source>
        <dbReference type="Proteomes" id="UP000582487"/>
    </source>
</evidence>
<reference evidence="6 7" key="2">
    <citation type="submission" date="2020-04" db="EMBL/GenBank/DDBJ databases">
        <title>Antimicrobial susceptibility and clonality of vaginal-derived multi-drug resistant Mobiluncus isolates in China.</title>
        <authorList>
            <person name="Zhang X."/>
        </authorList>
    </citation>
    <scope>NUCLEOTIDE SEQUENCE [LARGE SCALE GENOMIC DNA]</scope>
    <source>
        <strain evidence="3 6">12</strain>
        <strain evidence="2 7">7</strain>
    </source>
</reference>
<feature type="transmembrane region" description="Helical" evidence="1">
    <location>
        <begin position="171"/>
        <end position="191"/>
    </location>
</feature>
<evidence type="ECO:0000313" key="3">
    <source>
        <dbReference type="EMBL" id="NMX04330.1"/>
    </source>
</evidence>
<dbReference type="EMBL" id="JABCUS010000031">
    <property type="protein sequence ID" value="NMX04330.1"/>
    <property type="molecule type" value="Genomic_DNA"/>
</dbReference>
<dbReference type="GeneID" id="61167405"/>
<evidence type="ECO:0000313" key="2">
    <source>
        <dbReference type="EMBL" id="NMW94199.1"/>
    </source>
</evidence>
<organism evidence="3 6">
    <name type="scientific">Mobiluncus mulieris</name>
    <dbReference type="NCBI Taxonomy" id="2052"/>
    <lineage>
        <taxon>Bacteria</taxon>
        <taxon>Bacillati</taxon>
        <taxon>Actinomycetota</taxon>
        <taxon>Actinomycetes</taxon>
        <taxon>Actinomycetales</taxon>
        <taxon>Actinomycetaceae</taxon>
        <taxon>Mobiluncus</taxon>
    </lineage>
</organism>
<dbReference type="Proteomes" id="UP000582487">
    <property type="component" value="Unassembled WGS sequence"/>
</dbReference>
<feature type="transmembrane region" description="Helical" evidence="1">
    <location>
        <begin position="60"/>
        <end position="82"/>
    </location>
</feature>
<evidence type="ECO:0000313" key="4">
    <source>
        <dbReference type="EMBL" id="STO15794.1"/>
    </source>
</evidence>
<gene>
    <name evidence="2" type="ORF">HHJ74_11025</name>
    <name evidence="3" type="ORF">HHJ77_10545</name>
    <name evidence="4" type="ORF">NCTC11819_00338</name>
</gene>
<dbReference type="Proteomes" id="UP000575397">
    <property type="component" value="Unassembled WGS sequence"/>
</dbReference>
<feature type="transmembrane region" description="Helical" evidence="1">
    <location>
        <begin position="103"/>
        <end position="128"/>
    </location>
</feature>
<evidence type="ECO:0000313" key="6">
    <source>
        <dbReference type="Proteomes" id="UP000575397"/>
    </source>
</evidence>
<dbReference type="RefSeq" id="WP_004014824.1">
    <property type="nucleotide sequence ID" value="NZ_CAMPNB010000034.1"/>
</dbReference>
<name>A0A378PDG5_9ACTO</name>
<accession>A0A378PDG5</accession>
<evidence type="ECO:0000313" key="5">
    <source>
        <dbReference type="Proteomes" id="UP000255284"/>
    </source>
</evidence>
<keyword evidence="1" id="KW-0812">Transmembrane</keyword>
<dbReference type="Proteomes" id="UP000255284">
    <property type="component" value="Unassembled WGS sequence"/>
</dbReference>
<sequence>MKGMKALGVELYKQRRTGLLTALLVVGWLGAGYAALLFGLRGSQLLALPLAPMDVLLTQLYGVLCVLNIFGIVVAACLAYYLEFSGNAIRKLCVLPLAGGQIFLWKFVIIAAGLLAAWVIQYAAIALVGLRYLPSGAFDVAALVAFAAYTFLATLPIVSLMLLVASRFTNIWVPLGVGVAGFLSGIALATAKSPIWLGHPFVAVFQPAITTTAVPNPLVIAIAIVETVLFGGLGLVLSQYKAYE</sequence>
<feature type="transmembrane region" description="Helical" evidence="1">
    <location>
        <begin position="140"/>
        <end position="164"/>
    </location>
</feature>
<proteinExistence type="predicted"/>
<feature type="transmembrane region" description="Helical" evidence="1">
    <location>
        <begin position="20"/>
        <end position="40"/>
    </location>
</feature>
<keyword evidence="1" id="KW-0472">Membrane</keyword>
<evidence type="ECO:0000256" key="1">
    <source>
        <dbReference type="SAM" id="Phobius"/>
    </source>
</evidence>
<dbReference type="AlphaFoldDB" id="A0A378PDG5"/>
<dbReference type="EMBL" id="JABCUV010000021">
    <property type="protein sequence ID" value="NMW94199.1"/>
    <property type="molecule type" value="Genomic_DNA"/>
</dbReference>
<comment type="caution">
    <text evidence="3">The sequence shown here is derived from an EMBL/GenBank/DDBJ whole genome shotgun (WGS) entry which is preliminary data.</text>
</comment>
<keyword evidence="1" id="KW-1133">Transmembrane helix</keyword>
<feature type="transmembrane region" description="Helical" evidence="1">
    <location>
        <begin position="218"/>
        <end position="237"/>
    </location>
</feature>
<dbReference type="Pfam" id="PF12730">
    <property type="entry name" value="ABC2_membrane_4"/>
    <property type="match status" value="1"/>
</dbReference>
<dbReference type="EMBL" id="UGGQ01000006">
    <property type="protein sequence ID" value="STO15794.1"/>
    <property type="molecule type" value="Genomic_DNA"/>
</dbReference>